<dbReference type="PROSITE" id="PS50206">
    <property type="entry name" value="RHODANESE_3"/>
    <property type="match status" value="1"/>
</dbReference>
<dbReference type="PANTHER" id="PTHR11364:SF27">
    <property type="entry name" value="SULFURTRANSFERASE"/>
    <property type="match status" value="1"/>
</dbReference>
<dbReference type="CDD" id="cd01448">
    <property type="entry name" value="TST_Repeat_1"/>
    <property type="match status" value="1"/>
</dbReference>
<protein>
    <recommendedName>
        <fullName evidence="3">Rhodanese domain-containing protein</fullName>
    </recommendedName>
</protein>
<dbReference type="SUPFAM" id="SSF52821">
    <property type="entry name" value="Rhodanese/Cell cycle control phosphatase"/>
    <property type="match status" value="1"/>
</dbReference>
<dbReference type="InterPro" id="IPR045078">
    <property type="entry name" value="TST/MPST-like"/>
</dbReference>
<dbReference type="Pfam" id="PF00581">
    <property type="entry name" value="Rhodanese"/>
    <property type="match status" value="1"/>
</dbReference>
<keyword evidence="1" id="KW-0808">Transferase</keyword>
<sequence length="198" mass="23122">MFRTKLREIVSTEWLNQNLSNSSIIILDASITTGANGKEFKKFDLTIPNARFFDLQNVFLDKTSPFPNTIPKPEQFELECRKLGINKDSEIVVFDNNGIYSSPRVYWLFKVMGHQKISFVDGGLPDCIEKRFQTEKKRIKTIEIGDFEVQFNETLVVDFEWISINTIKKKFTIVDARSESRFNGIGKEPREHFKKWKN</sequence>
<name>A0A3A1N760_9FLAO</name>
<comment type="caution">
    <text evidence="4">The sequence shown here is derived from an EMBL/GenBank/DDBJ whole genome shotgun (WGS) entry which is preliminary data.</text>
</comment>
<dbReference type="GO" id="GO:0004792">
    <property type="term" value="F:thiosulfate-cyanide sulfurtransferase activity"/>
    <property type="evidence" value="ECO:0007669"/>
    <property type="project" value="TreeGrafter"/>
</dbReference>
<keyword evidence="2" id="KW-0677">Repeat</keyword>
<evidence type="ECO:0000313" key="5">
    <source>
        <dbReference type="Proteomes" id="UP000266067"/>
    </source>
</evidence>
<dbReference type="Gene3D" id="3.40.250.10">
    <property type="entry name" value="Rhodanese-like domain"/>
    <property type="match status" value="1"/>
</dbReference>
<evidence type="ECO:0000259" key="3">
    <source>
        <dbReference type="PROSITE" id="PS50206"/>
    </source>
</evidence>
<evidence type="ECO:0000256" key="1">
    <source>
        <dbReference type="ARBA" id="ARBA00022679"/>
    </source>
</evidence>
<feature type="domain" description="Rhodanese" evidence="3">
    <location>
        <begin position="47"/>
        <end position="136"/>
    </location>
</feature>
<dbReference type="AlphaFoldDB" id="A0A3A1N760"/>
<dbReference type="PANTHER" id="PTHR11364">
    <property type="entry name" value="THIOSULFATE SULFERTANSFERASE"/>
    <property type="match status" value="1"/>
</dbReference>
<evidence type="ECO:0000256" key="2">
    <source>
        <dbReference type="ARBA" id="ARBA00022737"/>
    </source>
</evidence>
<gene>
    <name evidence="4" type="ORF">D2V08_13015</name>
</gene>
<accession>A0A3A1N760</accession>
<evidence type="ECO:0000313" key="4">
    <source>
        <dbReference type="EMBL" id="RIV31670.1"/>
    </source>
</evidence>
<proteinExistence type="predicted"/>
<dbReference type="EMBL" id="QXFH01000075">
    <property type="protein sequence ID" value="RIV31670.1"/>
    <property type="molecule type" value="Genomic_DNA"/>
</dbReference>
<organism evidence="4 5">
    <name type="scientific">Flagellimonas lutimaris</name>
    <dbReference type="NCBI Taxonomy" id="475082"/>
    <lineage>
        <taxon>Bacteria</taxon>
        <taxon>Pseudomonadati</taxon>
        <taxon>Bacteroidota</taxon>
        <taxon>Flavobacteriia</taxon>
        <taxon>Flavobacteriales</taxon>
        <taxon>Flavobacteriaceae</taxon>
        <taxon>Flagellimonas</taxon>
    </lineage>
</organism>
<reference evidence="4 5" key="1">
    <citation type="submission" date="2018-08" db="EMBL/GenBank/DDBJ databases">
        <title>Proposal of Muricauda 72 sp.nov. and Muricauda NH166 sp.nov., isolated from seawater.</title>
        <authorList>
            <person name="Cheng H."/>
            <person name="Wu Y.-H."/>
            <person name="Guo L.-L."/>
            <person name="Xu X.-W."/>
        </authorList>
    </citation>
    <scope>NUCLEOTIDE SEQUENCE [LARGE SCALE GENOMIC DNA]</scope>
    <source>
        <strain evidence="4 5">KCTC 22173</strain>
    </source>
</reference>
<dbReference type="Proteomes" id="UP000266067">
    <property type="component" value="Unassembled WGS sequence"/>
</dbReference>
<dbReference type="OrthoDB" id="9770030at2"/>
<dbReference type="InterPro" id="IPR036873">
    <property type="entry name" value="Rhodanese-like_dom_sf"/>
</dbReference>
<dbReference type="SMART" id="SM00450">
    <property type="entry name" value="RHOD"/>
    <property type="match status" value="1"/>
</dbReference>
<keyword evidence="5" id="KW-1185">Reference proteome</keyword>
<dbReference type="InterPro" id="IPR001763">
    <property type="entry name" value="Rhodanese-like_dom"/>
</dbReference>